<evidence type="ECO:0000256" key="6">
    <source>
        <dbReference type="HAMAP-Rule" id="MF_01899"/>
    </source>
</evidence>
<feature type="domain" description="HRDC" evidence="7">
    <location>
        <begin position="212"/>
        <end position="292"/>
    </location>
</feature>
<dbReference type="EMBL" id="JAELYA010000009">
    <property type="protein sequence ID" value="MBO3277725.1"/>
    <property type="molecule type" value="Genomic_DNA"/>
</dbReference>
<keyword evidence="4 6" id="KW-0378">Hydrolase</keyword>
<dbReference type="InterPro" id="IPR006292">
    <property type="entry name" value="RNase_D"/>
</dbReference>
<dbReference type="PANTHER" id="PTHR47649:SF1">
    <property type="entry name" value="RIBONUCLEASE D"/>
    <property type="match status" value="1"/>
</dbReference>
<protein>
    <recommendedName>
        <fullName evidence="6">Ribonuclease D</fullName>
        <shortName evidence="6">RNase D</shortName>
        <ecNumber evidence="6">3.1.13.5</ecNumber>
    </recommendedName>
</protein>
<reference evidence="8 9" key="1">
    <citation type="submission" date="2020-12" db="EMBL/GenBank/DDBJ databases">
        <title>Pseudomonas schmalbachii sp. nov. isolated from millipede gut.</title>
        <authorList>
            <person name="Shelomi M."/>
        </authorList>
    </citation>
    <scope>NUCLEOTIDE SEQUENCE [LARGE SCALE GENOMIC DNA]</scope>
    <source>
        <strain evidence="8 9">Milli4</strain>
    </source>
</reference>
<dbReference type="Pfam" id="PF00570">
    <property type="entry name" value="HRDC"/>
    <property type="match status" value="1"/>
</dbReference>
<dbReference type="InterPro" id="IPR010997">
    <property type="entry name" value="HRDC-like_sf"/>
</dbReference>
<comment type="subcellular location">
    <subcellularLocation>
        <location evidence="6">Cytoplasm</location>
    </subcellularLocation>
</comment>
<dbReference type="Proteomes" id="UP000669060">
    <property type="component" value="Unassembled WGS sequence"/>
</dbReference>
<name>A0ABS3TYF3_9PSED</name>
<evidence type="ECO:0000256" key="1">
    <source>
        <dbReference type="ARBA" id="ARBA00022490"/>
    </source>
</evidence>
<dbReference type="PROSITE" id="PS50967">
    <property type="entry name" value="HRDC"/>
    <property type="match status" value="1"/>
</dbReference>
<evidence type="ECO:0000256" key="2">
    <source>
        <dbReference type="ARBA" id="ARBA00022694"/>
    </source>
</evidence>
<organism evidence="8 9">
    <name type="scientific">Pseudomonas schmalbachii</name>
    <dbReference type="NCBI Taxonomy" id="2816993"/>
    <lineage>
        <taxon>Bacteria</taxon>
        <taxon>Pseudomonadati</taxon>
        <taxon>Pseudomonadota</taxon>
        <taxon>Gammaproteobacteria</taxon>
        <taxon>Pseudomonadales</taxon>
        <taxon>Pseudomonadaceae</taxon>
        <taxon>Pseudomonas</taxon>
    </lineage>
</organism>
<evidence type="ECO:0000313" key="9">
    <source>
        <dbReference type="Proteomes" id="UP000669060"/>
    </source>
</evidence>
<dbReference type="SMART" id="SM00341">
    <property type="entry name" value="HRDC"/>
    <property type="match status" value="1"/>
</dbReference>
<keyword evidence="2 6" id="KW-0819">tRNA processing</keyword>
<dbReference type="NCBIfam" id="TIGR01388">
    <property type="entry name" value="rnd"/>
    <property type="match status" value="1"/>
</dbReference>
<dbReference type="SUPFAM" id="SSF47819">
    <property type="entry name" value="HRDC-like"/>
    <property type="match status" value="2"/>
</dbReference>
<dbReference type="InterPro" id="IPR002562">
    <property type="entry name" value="3'-5'_exonuclease_dom"/>
</dbReference>
<evidence type="ECO:0000256" key="4">
    <source>
        <dbReference type="ARBA" id="ARBA00022801"/>
    </source>
</evidence>
<dbReference type="Gene3D" id="3.30.420.10">
    <property type="entry name" value="Ribonuclease H-like superfamily/Ribonuclease H"/>
    <property type="match status" value="1"/>
</dbReference>
<evidence type="ECO:0000256" key="3">
    <source>
        <dbReference type="ARBA" id="ARBA00022722"/>
    </source>
</evidence>
<dbReference type="CDD" id="cd06142">
    <property type="entry name" value="RNaseD_exo"/>
    <property type="match status" value="1"/>
</dbReference>
<dbReference type="PANTHER" id="PTHR47649">
    <property type="entry name" value="RIBONUCLEASE D"/>
    <property type="match status" value="1"/>
</dbReference>
<sequence length="374" mass="42788">MSALDIQWIRDDASLERQCHDWKQRPYLAIDTEFMRVDTFYPAAGLVQVGDGERAWLIDPLLIRDWSPFAAVLEAPEVVKVFHACGEDLEVFQRLTGSLPQPLFDTQLAAAYLGMAFSMGYSKLVLEILGVDLPKDETRSDWLQRPLTEMQVRYAAEDVQHLAELYVRLDPRLSDEKRAWLLADGADLVRNQTRVSDPQEAWRDVKLAWKLNPAQLAVLRELCVWREEQARLRNQPRSRVLREQTLWPLARFQPSDKVALARVEEMHPRTVRQDGDTLIALIAHAAALPSSEWPEVLPEPLPREASPLLKKLREVGQRQAERLGMAPELMLRKKVLEALLKSGYPDGPYQLPDSLQGWRRELMGQALLDCLAAH</sequence>
<dbReference type="HAMAP" id="MF_01899">
    <property type="entry name" value="RNase_D"/>
    <property type="match status" value="1"/>
</dbReference>
<dbReference type="InterPro" id="IPR002121">
    <property type="entry name" value="HRDC_dom"/>
</dbReference>
<evidence type="ECO:0000256" key="5">
    <source>
        <dbReference type="ARBA" id="ARBA00022839"/>
    </source>
</evidence>
<dbReference type="SMART" id="SM00474">
    <property type="entry name" value="35EXOc"/>
    <property type="match status" value="1"/>
</dbReference>
<comment type="cofactor">
    <cofactor evidence="6">
        <name>a divalent metal cation</name>
        <dbReference type="ChEBI" id="CHEBI:60240"/>
    </cofactor>
</comment>
<comment type="function">
    <text evidence="6">Exonuclease involved in the 3' processing of various precursor tRNAs. Initiates hydrolysis at the 3'-terminus of an RNA molecule and releases 5'-mononucleotides.</text>
</comment>
<evidence type="ECO:0000313" key="8">
    <source>
        <dbReference type="EMBL" id="MBO3277725.1"/>
    </source>
</evidence>
<keyword evidence="3 6" id="KW-0540">Nuclease</keyword>
<gene>
    <name evidence="6 8" type="primary">rnd</name>
    <name evidence="8" type="ORF">JFY56_21130</name>
</gene>
<comment type="caution">
    <text evidence="8">The sequence shown here is derived from an EMBL/GenBank/DDBJ whole genome shotgun (WGS) entry which is preliminary data.</text>
</comment>
<dbReference type="InterPro" id="IPR051086">
    <property type="entry name" value="RNase_D-like"/>
</dbReference>
<keyword evidence="5 6" id="KW-0269">Exonuclease</keyword>
<comment type="similarity">
    <text evidence="6">Belongs to the RNase D family.</text>
</comment>
<dbReference type="InterPro" id="IPR036397">
    <property type="entry name" value="RNaseH_sf"/>
</dbReference>
<accession>A0ABS3TYF3</accession>
<dbReference type="InterPro" id="IPR012337">
    <property type="entry name" value="RNaseH-like_sf"/>
</dbReference>
<keyword evidence="9" id="KW-1185">Reference proteome</keyword>
<dbReference type="Gene3D" id="1.10.150.80">
    <property type="entry name" value="HRDC domain"/>
    <property type="match status" value="2"/>
</dbReference>
<dbReference type="EC" id="3.1.13.5" evidence="6"/>
<dbReference type="SUPFAM" id="SSF53098">
    <property type="entry name" value="Ribonuclease H-like"/>
    <property type="match status" value="1"/>
</dbReference>
<dbReference type="GO" id="GO:0033890">
    <property type="term" value="F:ribonuclease D activity"/>
    <property type="evidence" value="ECO:0007669"/>
    <property type="project" value="UniProtKB-EC"/>
</dbReference>
<dbReference type="Pfam" id="PF01612">
    <property type="entry name" value="DNA_pol_A_exo1"/>
    <property type="match status" value="1"/>
</dbReference>
<dbReference type="InterPro" id="IPR044876">
    <property type="entry name" value="HRDC_dom_sf"/>
</dbReference>
<keyword evidence="1 6" id="KW-0963">Cytoplasm</keyword>
<evidence type="ECO:0000259" key="7">
    <source>
        <dbReference type="PROSITE" id="PS50967"/>
    </source>
</evidence>
<proteinExistence type="inferred from homology"/>
<comment type="catalytic activity">
    <reaction evidence="6">
        <text>Exonucleolytic cleavage that removes extra residues from the 3'-terminus of tRNA to produce 5'-mononucleotides.</text>
        <dbReference type="EC" id="3.1.13.5"/>
    </reaction>
</comment>
<dbReference type="RefSeq" id="WP_208316114.1">
    <property type="nucleotide sequence ID" value="NZ_JAELYA010000009.1"/>
</dbReference>